<keyword evidence="3" id="KW-1185">Reference proteome</keyword>
<evidence type="ECO:0000313" key="3">
    <source>
        <dbReference type="Proteomes" id="UP000327157"/>
    </source>
</evidence>
<dbReference type="Proteomes" id="UP000327157">
    <property type="component" value="Chromosome 8"/>
</dbReference>
<proteinExistence type="predicted"/>
<gene>
    <name evidence="2" type="ORF">D8674_033860</name>
</gene>
<dbReference type="EMBL" id="SMOL01000148">
    <property type="protein sequence ID" value="KAB2629065.1"/>
    <property type="molecule type" value="Genomic_DNA"/>
</dbReference>
<reference evidence="2 3" key="1">
    <citation type="submission" date="2019-09" db="EMBL/GenBank/DDBJ databases">
        <authorList>
            <person name="Ou C."/>
        </authorList>
    </citation>
    <scope>NUCLEOTIDE SEQUENCE [LARGE SCALE GENOMIC DNA]</scope>
    <source>
        <strain evidence="2">S2</strain>
        <tissue evidence="2">Leaf</tissue>
    </source>
</reference>
<feature type="compositionally biased region" description="Basic residues" evidence="1">
    <location>
        <begin position="233"/>
        <end position="252"/>
    </location>
</feature>
<evidence type="ECO:0000313" key="2">
    <source>
        <dbReference type="EMBL" id="KAB2629065.1"/>
    </source>
</evidence>
<dbReference type="AlphaFoldDB" id="A0A5N5HMK7"/>
<sequence>MANHFHRSGKAPKYADPSKFTYKILHGGQIIQKGNWVSADQQSLVECHDIARQLGYQLELSMHRKEPIGIGFVEMTRDIEVLALIDEMGKNRMTKLFMVDKKKKDVGEGTTNVDVSVEQEVKIGNKGDVVSFLEDVKGRNGEDTDVEREKNEEVADEDVFKDSDYERDSDIELQVDYEVDDDEFEEHILDKDANSCDFHSLKNETSQAKDKFDKVLIMKVKSIKLVDIVGGHGHGHGKRKRKRNGKRERHSI</sequence>
<feature type="region of interest" description="Disordered" evidence="1">
    <location>
        <begin position="230"/>
        <end position="252"/>
    </location>
</feature>
<accession>A0A5N5HMK7</accession>
<organism evidence="2 3">
    <name type="scientific">Pyrus ussuriensis x Pyrus communis</name>
    <dbReference type="NCBI Taxonomy" id="2448454"/>
    <lineage>
        <taxon>Eukaryota</taxon>
        <taxon>Viridiplantae</taxon>
        <taxon>Streptophyta</taxon>
        <taxon>Embryophyta</taxon>
        <taxon>Tracheophyta</taxon>
        <taxon>Spermatophyta</taxon>
        <taxon>Magnoliopsida</taxon>
        <taxon>eudicotyledons</taxon>
        <taxon>Gunneridae</taxon>
        <taxon>Pentapetalae</taxon>
        <taxon>rosids</taxon>
        <taxon>fabids</taxon>
        <taxon>Rosales</taxon>
        <taxon>Rosaceae</taxon>
        <taxon>Amygdaloideae</taxon>
        <taxon>Maleae</taxon>
        <taxon>Pyrus</taxon>
    </lineage>
</organism>
<name>A0A5N5HMK7_9ROSA</name>
<comment type="caution">
    <text evidence="2">The sequence shown here is derived from an EMBL/GenBank/DDBJ whole genome shotgun (WGS) entry which is preliminary data.</text>
</comment>
<evidence type="ECO:0000256" key="1">
    <source>
        <dbReference type="SAM" id="MobiDB-lite"/>
    </source>
</evidence>
<reference evidence="3" key="2">
    <citation type="submission" date="2019-10" db="EMBL/GenBank/DDBJ databases">
        <title>A de novo genome assembly of a pear dwarfing rootstock.</title>
        <authorList>
            <person name="Wang F."/>
            <person name="Wang J."/>
            <person name="Li S."/>
            <person name="Zhang Y."/>
            <person name="Fang M."/>
            <person name="Ma L."/>
            <person name="Zhao Y."/>
            <person name="Jiang S."/>
        </authorList>
    </citation>
    <scope>NUCLEOTIDE SEQUENCE [LARGE SCALE GENOMIC DNA]</scope>
</reference>
<reference evidence="2 3" key="3">
    <citation type="submission" date="2019-11" db="EMBL/GenBank/DDBJ databases">
        <title>A de novo genome assembly of a pear dwarfing rootstock.</title>
        <authorList>
            <person name="Wang F."/>
            <person name="Wang J."/>
            <person name="Li S."/>
            <person name="Zhang Y."/>
            <person name="Fang M."/>
            <person name="Ma L."/>
            <person name="Zhao Y."/>
            <person name="Jiang S."/>
        </authorList>
    </citation>
    <scope>NUCLEOTIDE SEQUENCE [LARGE SCALE GENOMIC DNA]</scope>
    <source>
        <strain evidence="2">S2</strain>
        <tissue evidence="2">Leaf</tissue>
    </source>
</reference>
<protein>
    <submittedName>
        <fullName evidence="2">Uncharacterized protein</fullName>
    </submittedName>
</protein>